<evidence type="ECO:0000313" key="3">
    <source>
        <dbReference type="Proteomes" id="UP000295497"/>
    </source>
</evidence>
<reference evidence="2 3" key="1">
    <citation type="submission" date="2015-09" db="EMBL/GenBank/DDBJ databases">
        <title>Sorangium comparison.</title>
        <authorList>
            <person name="Zaburannyi N."/>
            <person name="Bunk B."/>
            <person name="Overmann J."/>
            <person name="Mueller R."/>
        </authorList>
    </citation>
    <scope>NUCLEOTIDE SEQUENCE [LARGE SCALE GENOMIC DNA]</scope>
    <source>
        <strain evidence="2 3">So ce836</strain>
    </source>
</reference>
<dbReference type="EMBL" id="CP012672">
    <property type="protein sequence ID" value="AUX29771.1"/>
    <property type="molecule type" value="Genomic_DNA"/>
</dbReference>
<evidence type="ECO:0000256" key="1">
    <source>
        <dbReference type="SAM" id="MobiDB-lite"/>
    </source>
</evidence>
<name>A0A4P2QJG4_SORCE</name>
<dbReference type="Proteomes" id="UP000295497">
    <property type="component" value="Chromosome"/>
</dbReference>
<accession>A0A4P2QJG4</accession>
<organism evidence="2 3">
    <name type="scientific">Sorangium cellulosum</name>
    <name type="common">Polyangium cellulosum</name>
    <dbReference type="NCBI Taxonomy" id="56"/>
    <lineage>
        <taxon>Bacteria</taxon>
        <taxon>Pseudomonadati</taxon>
        <taxon>Myxococcota</taxon>
        <taxon>Polyangia</taxon>
        <taxon>Polyangiales</taxon>
        <taxon>Polyangiaceae</taxon>
        <taxon>Sorangium</taxon>
    </lineage>
</organism>
<gene>
    <name evidence="2" type="ORF">SOCE836_018640</name>
</gene>
<dbReference type="RefSeq" id="WP_129573876.1">
    <property type="nucleotide sequence ID" value="NZ_CP012672.1"/>
</dbReference>
<feature type="region of interest" description="Disordered" evidence="1">
    <location>
        <begin position="41"/>
        <end position="65"/>
    </location>
</feature>
<sequence length="82" mass="8450">MKDPVIALAAIPSILAGMIVTNARPGVPAVVRRRAATSAAIGAPAQARSSLRRSPQVPPRRVGADVERWTATRCPSAALAAL</sequence>
<evidence type="ECO:0000313" key="2">
    <source>
        <dbReference type="EMBL" id="AUX29771.1"/>
    </source>
</evidence>
<dbReference type="AlphaFoldDB" id="A0A4P2QJG4"/>
<proteinExistence type="predicted"/>
<protein>
    <submittedName>
        <fullName evidence="2">Uncharacterized protein</fullName>
    </submittedName>
</protein>